<evidence type="ECO:0000256" key="1">
    <source>
        <dbReference type="SAM" id="MobiDB-lite"/>
    </source>
</evidence>
<accession>A0A9P6G246</accession>
<evidence type="ECO:0000313" key="4">
    <source>
        <dbReference type="Proteomes" id="UP000780801"/>
    </source>
</evidence>
<comment type="caution">
    <text evidence="3">The sequence shown here is derived from an EMBL/GenBank/DDBJ whole genome shotgun (WGS) entry which is preliminary data.</text>
</comment>
<organism evidence="3 4">
    <name type="scientific">Lunasporangiospora selenospora</name>
    <dbReference type="NCBI Taxonomy" id="979761"/>
    <lineage>
        <taxon>Eukaryota</taxon>
        <taxon>Fungi</taxon>
        <taxon>Fungi incertae sedis</taxon>
        <taxon>Mucoromycota</taxon>
        <taxon>Mortierellomycotina</taxon>
        <taxon>Mortierellomycetes</taxon>
        <taxon>Mortierellales</taxon>
        <taxon>Mortierellaceae</taxon>
        <taxon>Lunasporangiospora</taxon>
    </lineage>
</organism>
<keyword evidence="2" id="KW-1133">Transmembrane helix</keyword>
<evidence type="ECO:0008006" key="5">
    <source>
        <dbReference type="Google" id="ProtNLM"/>
    </source>
</evidence>
<feature type="region of interest" description="Disordered" evidence="1">
    <location>
        <begin position="520"/>
        <end position="597"/>
    </location>
</feature>
<feature type="region of interest" description="Disordered" evidence="1">
    <location>
        <begin position="616"/>
        <end position="737"/>
    </location>
</feature>
<feature type="compositionally biased region" description="Low complexity" evidence="1">
    <location>
        <begin position="621"/>
        <end position="632"/>
    </location>
</feature>
<dbReference type="Proteomes" id="UP000780801">
    <property type="component" value="Unassembled WGS sequence"/>
</dbReference>
<feature type="transmembrane region" description="Helical" evidence="2">
    <location>
        <begin position="392"/>
        <end position="414"/>
    </location>
</feature>
<keyword evidence="2" id="KW-0812">Transmembrane</keyword>
<evidence type="ECO:0000256" key="2">
    <source>
        <dbReference type="SAM" id="Phobius"/>
    </source>
</evidence>
<name>A0A9P6G246_9FUNG</name>
<evidence type="ECO:0000313" key="3">
    <source>
        <dbReference type="EMBL" id="KAF9586113.1"/>
    </source>
</evidence>
<proteinExistence type="predicted"/>
<dbReference type="EMBL" id="JAABOA010000071">
    <property type="protein sequence ID" value="KAF9586113.1"/>
    <property type="molecule type" value="Genomic_DNA"/>
</dbReference>
<dbReference type="AlphaFoldDB" id="A0A9P6G246"/>
<keyword evidence="4" id="KW-1185">Reference proteome</keyword>
<sequence>MSDSIPHCVASNAARIYIIYFYPLDLTGPISVDPLTAAFKRRVVLAQTQERPSTPSSIQWSLPAISSSSLSSANLGELDALFGDFALGTSSCQVDMFGNFVWITSQSVTSTPDGTRQSIPKPRGIMFSVKDGWSFVETFAEGEATYQWSNQTFSSSLFSTTQSRFFHSLIPVGSSNILFGSLSDKILKQGPRAWTPKLDAGATPVVFGSSSQVLFLIDSQKHARSYPMTGLVTNATEMIGFLETVPFAVNGTGILKIDNLPDECVDPSRNRLHSAMVEATIYLLCAPTTLTATAPRLLYTNGTDFAGPFDIPLRSSPAKIASFAATSAGASGEHLLFITMGSETIGLVVSKAGPRPDSTSFTHGTISEIVKGTVPSSSPTSYGDSYDSKQRLAPMSIGIVAGVILIATLVYCCFFRRKRSNAKIQRIFQQNEHPILLEPVQAHPAGTTYQSPTHMTVGIAPAPFQQHGAHSEDIVSSEEQDLAQIELQRQKLPPPPTAIYGTIQPLAPPSTIEVLPELSPKTKAATAKETSPVLGHLNKYQHSPSLSSSSYSPSAPHSPMQHHQPSRAYSPPQPPYAPNHSSPQQPASLHEGYGYHPNLSRVRDKQRMELDTDFIHTQPYTSGPPSGSSTAALMSQSWERSSGEEEPKYHAGTYGDDSGQRGSSSQRNDHSPMDNHSHHGRDKIKGEQGWEEEEPIMAAPPPPPYLERAAYQLTAPSAPSPEADGFLERPPVPPKDQ</sequence>
<protein>
    <recommendedName>
        <fullName evidence="5">Transmembrane protein</fullName>
    </recommendedName>
</protein>
<feature type="compositionally biased region" description="Basic and acidic residues" evidence="1">
    <location>
        <begin position="667"/>
        <end position="688"/>
    </location>
</feature>
<reference evidence="3" key="1">
    <citation type="journal article" date="2020" name="Fungal Divers.">
        <title>Resolving the Mortierellaceae phylogeny through synthesis of multi-gene phylogenetics and phylogenomics.</title>
        <authorList>
            <person name="Vandepol N."/>
            <person name="Liber J."/>
            <person name="Desiro A."/>
            <person name="Na H."/>
            <person name="Kennedy M."/>
            <person name="Barry K."/>
            <person name="Grigoriev I.V."/>
            <person name="Miller A.N."/>
            <person name="O'Donnell K."/>
            <person name="Stajich J.E."/>
            <person name="Bonito G."/>
        </authorList>
    </citation>
    <scope>NUCLEOTIDE SEQUENCE</scope>
    <source>
        <strain evidence="3">KOD1015</strain>
    </source>
</reference>
<feature type="compositionally biased region" description="Low complexity" evidence="1">
    <location>
        <begin position="543"/>
        <end position="559"/>
    </location>
</feature>
<dbReference type="OrthoDB" id="2401340at2759"/>
<gene>
    <name evidence="3" type="ORF">BGW38_009564</name>
</gene>
<feature type="compositionally biased region" description="Low complexity" evidence="1">
    <location>
        <begin position="655"/>
        <end position="666"/>
    </location>
</feature>
<keyword evidence="2" id="KW-0472">Membrane</keyword>